<dbReference type="GO" id="GO:0004130">
    <property type="term" value="F:cytochrome-c peroxidase activity"/>
    <property type="evidence" value="ECO:0007669"/>
    <property type="project" value="UniProtKB-EC"/>
</dbReference>
<name>A0ABM9NJT4_9GAMM</name>
<evidence type="ECO:0000256" key="1">
    <source>
        <dbReference type="ARBA" id="ARBA00004418"/>
    </source>
</evidence>
<dbReference type="InterPro" id="IPR036909">
    <property type="entry name" value="Cyt_c-like_dom_sf"/>
</dbReference>
<evidence type="ECO:0000313" key="11">
    <source>
        <dbReference type="Proteomes" id="UP001497493"/>
    </source>
</evidence>
<dbReference type="EMBL" id="OZ026884">
    <property type="protein sequence ID" value="CAL1240890.1"/>
    <property type="molecule type" value="Genomic_DNA"/>
</dbReference>
<feature type="domain" description="Cytochrome c" evidence="9">
    <location>
        <begin position="66"/>
        <end position="196"/>
    </location>
</feature>
<protein>
    <submittedName>
        <fullName evidence="10">Cytochrome-c peroxidase</fullName>
        <ecNumber evidence="10">1.11.1.5</ecNumber>
    </submittedName>
</protein>
<evidence type="ECO:0000256" key="5">
    <source>
        <dbReference type="ARBA" id="ARBA00022764"/>
    </source>
</evidence>
<organism evidence="10 11">
    <name type="scientific">Candidatus Methylocalor cossyra</name>
    <dbReference type="NCBI Taxonomy" id="3108543"/>
    <lineage>
        <taxon>Bacteria</taxon>
        <taxon>Pseudomonadati</taxon>
        <taxon>Pseudomonadota</taxon>
        <taxon>Gammaproteobacteria</taxon>
        <taxon>Methylococcales</taxon>
        <taxon>Methylococcaceae</taxon>
        <taxon>Candidatus Methylocalor</taxon>
    </lineage>
</organism>
<reference evidence="10 11" key="1">
    <citation type="submission" date="2024-04" db="EMBL/GenBank/DDBJ databases">
        <authorList>
            <person name="Cremers G."/>
        </authorList>
    </citation>
    <scope>NUCLEOTIDE SEQUENCE [LARGE SCALE GENOMIC DNA]</scope>
    <source>
        <strain evidence="10">MeCH1-AG</strain>
    </source>
</reference>
<evidence type="ECO:0000259" key="9">
    <source>
        <dbReference type="PROSITE" id="PS51007"/>
    </source>
</evidence>
<keyword evidence="5" id="KW-0574">Periplasm</keyword>
<keyword evidence="6 10" id="KW-0560">Oxidoreductase</keyword>
<dbReference type="PIRSF" id="PIRSF000294">
    <property type="entry name" value="Cytochrome-c_peroxidase"/>
    <property type="match status" value="1"/>
</dbReference>
<keyword evidence="3 8" id="KW-0479">Metal-binding</keyword>
<dbReference type="Pfam" id="PF03150">
    <property type="entry name" value="CCP_MauG"/>
    <property type="match status" value="1"/>
</dbReference>
<evidence type="ECO:0000256" key="3">
    <source>
        <dbReference type="ARBA" id="ARBA00022723"/>
    </source>
</evidence>
<keyword evidence="2 8" id="KW-0349">Heme</keyword>
<dbReference type="InterPro" id="IPR009056">
    <property type="entry name" value="Cyt_c-like_dom"/>
</dbReference>
<dbReference type="Gene3D" id="1.10.760.10">
    <property type="entry name" value="Cytochrome c-like domain"/>
    <property type="match status" value="2"/>
</dbReference>
<keyword evidence="11" id="KW-1185">Reference proteome</keyword>
<keyword evidence="10" id="KW-0575">Peroxidase</keyword>
<sequence>MTDLFFQVAGLARRPPARVRNRRLWRYLFSSVALPALAGANALEAPVGGRQEPITPVPLTVASDPRRVDIGERLFHDTRLSHDGRFSCATCHPLDRGGMDGRPRAVTPGGGPLRNTPTVFNVGLNPAYNWDGKAATLEEHTELVLSNPRLMHTTWPALLAKLCADAGYVAAFRAAYRQGLTPDTVVDAIASFERSLLTPNARFDRYLRGEHGALTESERAGYGLFKEYGCASCHQGVNVGGNVYQKFGIFADAAAKGGAAIDPGRFAITQVPRDRGVFRVPSLRNVAVTAPYFHDGRAATLEEAVETMARAQLGRTLSREATGLLVQFLRTLTGEYRGRPLAAPDAEAR</sequence>
<evidence type="ECO:0000256" key="7">
    <source>
        <dbReference type="ARBA" id="ARBA00023004"/>
    </source>
</evidence>
<dbReference type="PROSITE" id="PS51007">
    <property type="entry name" value="CYTC"/>
    <property type="match status" value="2"/>
</dbReference>
<dbReference type="Proteomes" id="UP001497493">
    <property type="component" value="Chromosome"/>
</dbReference>
<gene>
    <name evidence="10" type="ORF">MECH1_V1_2114</name>
</gene>
<accession>A0ABM9NJT4</accession>
<evidence type="ECO:0000256" key="2">
    <source>
        <dbReference type="ARBA" id="ARBA00022617"/>
    </source>
</evidence>
<comment type="subcellular location">
    <subcellularLocation>
        <location evidence="1">Periplasm</location>
    </subcellularLocation>
</comment>
<dbReference type="InterPro" id="IPR051395">
    <property type="entry name" value="Cytochrome_c_Peroxidase/MauG"/>
</dbReference>
<evidence type="ECO:0000256" key="8">
    <source>
        <dbReference type="PROSITE-ProRule" id="PRU00433"/>
    </source>
</evidence>
<dbReference type="PANTHER" id="PTHR30600:SF7">
    <property type="entry name" value="CYTOCHROME C PEROXIDASE-RELATED"/>
    <property type="match status" value="1"/>
</dbReference>
<dbReference type="InterPro" id="IPR004852">
    <property type="entry name" value="Di-haem_cyt_c_peroxidsae"/>
</dbReference>
<dbReference type="InterPro" id="IPR026259">
    <property type="entry name" value="MauG/Cytc_peroxidase"/>
</dbReference>
<dbReference type="SUPFAM" id="SSF46626">
    <property type="entry name" value="Cytochrome c"/>
    <property type="match status" value="2"/>
</dbReference>
<evidence type="ECO:0000256" key="4">
    <source>
        <dbReference type="ARBA" id="ARBA00022729"/>
    </source>
</evidence>
<evidence type="ECO:0000313" key="10">
    <source>
        <dbReference type="EMBL" id="CAL1240890.1"/>
    </source>
</evidence>
<keyword evidence="4" id="KW-0732">Signal</keyword>
<feature type="domain" description="Cytochrome c" evidence="9">
    <location>
        <begin position="216"/>
        <end position="333"/>
    </location>
</feature>
<keyword evidence="7 8" id="KW-0408">Iron</keyword>
<dbReference type="EC" id="1.11.1.5" evidence="10"/>
<dbReference type="PANTHER" id="PTHR30600">
    <property type="entry name" value="CYTOCHROME C PEROXIDASE-RELATED"/>
    <property type="match status" value="1"/>
</dbReference>
<evidence type="ECO:0000256" key="6">
    <source>
        <dbReference type="ARBA" id="ARBA00023002"/>
    </source>
</evidence>
<proteinExistence type="predicted"/>